<dbReference type="InterPro" id="IPR000182">
    <property type="entry name" value="GNAT_dom"/>
</dbReference>
<proteinExistence type="predicted"/>
<dbReference type="HOGENOM" id="CLU_013985_3_1_6"/>
<dbReference type="InterPro" id="IPR051531">
    <property type="entry name" value="N-acetyltransferase"/>
</dbReference>
<dbReference type="SUPFAM" id="SSF55729">
    <property type="entry name" value="Acyl-CoA N-acyltransferases (Nat)"/>
    <property type="match status" value="1"/>
</dbReference>
<dbReference type="GO" id="GO:0016747">
    <property type="term" value="F:acyltransferase activity, transferring groups other than amino-acyl groups"/>
    <property type="evidence" value="ECO:0007669"/>
    <property type="project" value="InterPro"/>
</dbReference>
<geneLocation type="plasmid" evidence="2 3">
    <name>II</name>
</geneLocation>
<dbReference type="PANTHER" id="PTHR43792">
    <property type="entry name" value="GNAT FAMILY, PUTATIVE (AFU_ORTHOLOGUE AFUA_3G00765)-RELATED-RELATED"/>
    <property type="match status" value="1"/>
</dbReference>
<dbReference type="RefSeq" id="WP_011212587.1">
    <property type="nucleotide sequence ID" value="NZ_LN681226.1"/>
</dbReference>
<organism evidence="2 3">
    <name type="scientific">Legionella hackeliae</name>
    <dbReference type="NCBI Taxonomy" id="449"/>
    <lineage>
        <taxon>Bacteria</taxon>
        <taxon>Pseudomonadati</taxon>
        <taxon>Pseudomonadota</taxon>
        <taxon>Gammaproteobacteria</taxon>
        <taxon>Legionellales</taxon>
        <taxon>Legionellaceae</taxon>
        <taxon>Legionella</taxon>
    </lineage>
</organism>
<reference evidence="3" key="1">
    <citation type="submission" date="2014-09" db="EMBL/GenBank/DDBJ databases">
        <authorList>
            <person name="Gomez-Valero L."/>
        </authorList>
    </citation>
    <scope>NUCLEOTIDE SEQUENCE [LARGE SCALE GENOMIC DNA]</scope>
    <source>
        <strain evidence="3">ATCC35250</strain>
        <plasmid evidence="3">II</plasmid>
    </source>
</reference>
<dbReference type="OrthoDB" id="9801656at2"/>
<evidence type="ECO:0000259" key="1">
    <source>
        <dbReference type="PROSITE" id="PS51186"/>
    </source>
</evidence>
<sequence length="188" mass="21477">MNILETSRLILRTWREADLDPMSLIDQDKKVCQFLPGIGNRSATKAGIERMIAHYKEKGFSLYAVELKNTGEMIGFLGLMTPSFEAHFTPAVEIGWRLSSMHWNQGYATEGAKAVLHYAFTSLNLPKVVSFTAVNNLASRRVMEKIGLQHNPKDDFDHPKLEQNSPLRRHVLYRLSRADYLKNKSIQE</sequence>
<dbReference type="Pfam" id="PF13302">
    <property type="entry name" value="Acetyltransf_3"/>
    <property type="match status" value="1"/>
</dbReference>
<dbReference type="Gene3D" id="3.40.630.30">
    <property type="match status" value="1"/>
</dbReference>
<accession>A0A0A8UTZ3</accession>
<keyword evidence="3" id="KW-1185">Reference proteome</keyword>
<dbReference type="InterPro" id="IPR016181">
    <property type="entry name" value="Acyl_CoA_acyltransferase"/>
</dbReference>
<dbReference type="PROSITE" id="PS51186">
    <property type="entry name" value="GNAT"/>
    <property type="match status" value="1"/>
</dbReference>
<dbReference type="Proteomes" id="UP000032803">
    <property type="component" value="Plasmid II"/>
</dbReference>
<dbReference type="KEGG" id="lha:LHA_pA0093"/>
<evidence type="ECO:0000313" key="3">
    <source>
        <dbReference type="Proteomes" id="UP000032803"/>
    </source>
</evidence>
<feature type="domain" description="N-acetyltransferase" evidence="1">
    <location>
        <begin position="9"/>
        <end position="178"/>
    </location>
</feature>
<dbReference type="PANTHER" id="PTHR43792:SF1">
    <property type="entry name" value="N-ACETYLTRANSFERASE DOMAIN-CONTAINING PROTEIN"/>
    <property type="match status" value="1"/>
</dbReference>
<gene>
    <name evidence="2" type="ORF">LHA_pA0093</name>
</gene>
<name>A0A0A8UTZ3_LEGHA</name>
<dbReference type="AlphaFoldDB" id="A0A0A8UTZ3"/>
<dbReference type="EMBL" id="LN681226">
    <property type="protein sequence ID" value="CEK12340.1"/>
    <property type="molecule type" value="Genomic_DNA"/>
</dbReference>
<protein>
    <recommendedName>
        <fullName evidence="1">N-acetyltransferase domain-containing protein</fullName>
    </recommendedName>
</protein>
<evidence type="ECO:0000313" key="2">
    <source>
        <dbReference type="EMBL" id="CEK12340.1"/>
    </source>
</evidence>
<keyword evidence="2" id="KW-0614">Plasmid</keyword>